<keyword evidence="5 7" id="KW-1133">Transmembrane helix</keyword>
<evidence type="ECO:0000313" key="9">
    <source>
        <dbReference type="EMBL" id="KAA2245173.1"/>
    </source>
</evidence>
<gene>
    <name evidence="9" type="ORF">F0L74_04215</name>
</gene>
<keyword evidence="4 7" id="KW-0812">Transmembrane</keyword>
<proteinExistence type="inferred from homology"/>
<name>A0A5B2VZB3_9BACT</name>
<organism evidence="9 10">
    <name type="scientific">Chitinophaga agrisoli</name>
    <dbReference type="NCBI Taxonomy" id="2607653"/>
    <lineage>
        <taxon>Bacteria</taxon>
        <taxon>Pseudomonadati</taxon>
        <taxon>Bacteroidota</taxon>
        <taxon>Chitinophagia</taxon>
        <taxon>Chitinophagales</taxon>
        <taxon>Chitinophagaceae</taxon>
        <taxon>Chitinophaga</taxon>
    </lineage>
</organism>
<feature type="domain" description="ACT" evidence="8">
    <location>
        <begin position="153"/>
        <end position="229"/>
    </location>
</feature>
<keyword evidence="6 7" id="KW-0472">Membrane</keyword>
<feature type="transmembrane region" description="Helical" evidence="7">
    <location>
        <begin position="7"/>
        <end position="24"/>
    </location>
</feature>
<dbReference type="InterPro" id="IPR049177">
    <property type="entry name" value="MgtC_SapB_SrpB_YhiD_N"/>
</dbReference>
<dbReference type="EMBL" id="VUOC01000001">
    <property type="protein sequence ID" value="KAA2245173.1"/>
    <property type="molecule type" value="Genomic_DNA"/>
</dbReference>
<feature type="transmembrane region" description="Helical" evidence="7">
    <location>
        <begin position="121"/>
        <end position="138"/>
    </location>
</feature>
<reference evidence="9 10" key="2">
    <citation type="submission" date="2019-09" db="EMBL/GenBank/DDBJ databases">
        <authorList>
            <person name="Jin C."/>
        </authorList>
    </citation>
    <scope>NUCLEOTIDE SEQUENCE [LARGE SCALE GENOMIC DNA]</scope>
    <source>
        <strain evidence="9 10">BN140078</strain>
    </source>
</reference>
<dbReference type="AlphaFoldDB" id="A0A5B2VZB3"/>
<dbReference type="PRINTS" id="PR01837">
    <property type="entry name" value="MGTCSAPBPROT"/>
</dbReference>
<keyword evidence="10" id="KW-1185">Reference proteome</keyword>
<evidence type="ECO:0000256" key="4">
    <source>
        <dbReference type="ARBA" id="ARBA00022692"/>
    </source>
</evidence>
<evidence type="ECO:0000256" key="5">
    <source>
        <dbReference type="ARBA" id="ARBA00022989"/>
    </source>
</evidence>
<dbReference type="GO" id="GO:0005886">
    <property type="term" value="C:plasma membrane"/>
    <property type="evidence" value="ECO:0007669"/>
    <property type="project" value="UniProtKB-SubCell"/>
</dbReference>
<evidence type="ECO:0000259" key="8">
    <source>
        <dbReference type="PROSITE" id="PS51671"/>
    </source>
</evidence>
<dbReference type="PANTHER" id="PTHR33778">
    <property type="entry name" value="PROTEIN MGTC"/>
    <property type="match status" value="1"/>
</dbReference>
<dbReference type="InterPro" id="IPR003416">
    <property type="entry name" value="MgtC/SapB/SrpB/YhiD_fam"/>
</dbReference>
<feature type="transmembrane region" description="Helical" evidence="7">
    <location>
        <begin position="73"/>
        <end position="92"/>
    </location>
</feature>
<dbReference type="Pfam" id="PF02308">
    <property type="entry name" value="MgtC"/>
    <property type="match status" value="1"/>
</dbReference>
<evidence type="ECO:0000313" key="10">
    <source>
        <dbReference type="Proteomes" id="UP000324611"/>
    </source>
</evidence>
<reference evidence="9 10" key="1">
    <citation type="submission" date="2019-09" db="EMBL/GenBank/DDBJ databases">
        <title>Chitinophaga ginsengihumi sp. nov., isolated from soil of ginseng rhizosphere.</title>
        <authorList>
            <person name="Lee J."/>
        </authorList>
    </citation>
    <scope>NUCLEOTIDE SEQUENCE [LARGE SCALE GENOMIC DNA]</scope>
    <source>
        <strain evidence="9 10">BN140078</strain>
    </source>
</reference>
<evidence type="ECO:0000256" key="3">
    <source>
        <dbReference type="ARBA" id="ARBA00022475"/>
    </source>
</evidence>
<protein>
    <submittedName>
        <fullName evidence="9">MgtC/SapB family protein</fullName>
    </submittedName>
</protein>
<accession>A0A5B2VZB3</accession>
<comment type="caution">
    <text evidence="9">The sequence shown here is derived from an EMBL/GenBank/DDBJ whole genome shotgun (WGS) entry which is preliminary data.</text>
</comment>
<dbReference type="Proteomes" id="UP000324611">
    <property type="component" value="Unassembled WGS sequence"/>
</dbReference>
<evidence type="ECO:0000256" key="2">
    <source>
        <dbReference type="ARBA" id="ARBA00009298"/>
    </source>
</evidence>
<dbReference type="PROSITE" id="PS51671">
    <property type="entry name" value="ACT"/>
    <property type="match status" value="1"/>
</dbReference>
<evidence type="ECO:0000256" key="1">
    <source>
        <dbReference type="ARBA" id="ARBA00004651"/>
    </source>
</evidence>
<feature type="transmembrane region" description="Helical" evidence="7">
    <location>
        <begin position="36"/>
        <end position="61"/>
    </location>
</feature>
<dbReference type="PANTHER" id="PTHR33778:SF1">
    <property type="entry name" value="MAGNESIUM TRANSPORTER YHID-RELATED"/>
    <property type="match status" value="1"/>
</dbReference>
<sequence length="229" mass="24948">MLDTHEIILRLVVSAVLGGLVGLDRERLEWAAGLRTHMLVCLGATLTMIVSAFGFGDILGLNLPHVILDPSRVASLVISGIGFIGAGTILFLKRKVIYGLTTAAGLWTVAAIGLAVGGGMYIAAITATVITLLILIVIKQVERRFFSSNKDRSIRIGFINTQLTIASIADLLEQHHLNYDEINLEQPEKGHAHEMEIVLNKTANQRDIIKVMDDLRQLDGVKEVNFSSL</sequence>
<evidence type="ECO:0000256" key="6">
    <source>
        <dbReference type="ARBA" id="ARBA00023136"/>
    </source>
</evidence>
<comment type="subcellular location">
    <subcellularLocation>
        <location evidence="1">Cell membrane</location>
        <topology evidence="1">Multi-pass membrane protein</topology>
    </subcellularLocation>
</comment>
<evidence type="ECO:0000256" key="7">
    <source>
        <dbReference type="SAM" id="Phobius"/>
    </source>
</evidence>
<keyword evidence="3" id="KW-1003">Cell membrane</keyword>
<dbReference type="InterPro" id="IPR002912">
    <property type="entry name" value="ACT_dom"/>
</dbReference>
<comment type="similarity">
    <text evidence="2">Belongs to the MgtC/SapB family.</text>
</comment>
<dbReference type="RefSeq" id="WP_149836567.1">
    <property type="nucleotide sequence ID" value="NZ_VUOC01000001.1"/>
</dbReference>